<organism evidence="2 3">
    <name type="scientific">Salvia divinorum</name>
    <name type="common">Maria pastora</name>
    <name type="synonym">Diviner's sage</name>
    <dbReference type="NCBI Taxonomy" id="28513"/>
    <lineage>
        <taxon>Eukaryota</taxon>
        <taxon>Viridiplantae</taxon>
        <taxon>Streptophyta</taxon>
        <taxon>Embryophyta</taxon>
        <taxon>Tracheophyta</taxon>
        <taxon>Spermatophyta</taxon>
        <taxon>Magnoliopsida</taxon>
        <taxon>eudicotyledons</taxon>
        <taxon>Gunneridae</taxon>
        <taxon>Pentapetalae</taxon>
        <taxon>asterids</taxon>
        <taxon>lamiids</taxon>
        <taxon>Lamiales</taxon>
        <taxon>Lamiaceae</taxon>
        <taxon>Nepetoideae</taxon>
        <taxon>Mentheae</taxon>
        <taxon>Salviinae</taxon>
        <taxon>Salvia</taxon>
        <taxon>Salvia subgen. Calosphace</taxon>
    </lineage>
</organism>
<evidence type="ECO:0000313" key="3">
    <source>
        <dbReference type="Proteomes" id="UP001567538"/>
    </source>
</evidence>
<dbReference type="EMBL" id="JBEAFC010000003">
    <property type="protein sequence ID" value="KAL1564556.1"/>
    <property type="molecule type" value="Genomic_DNA"/>
</dbReference>
<proteinExistence type="predicted"/>
<evidence type="ECO:0008006" key="4">
    <source>
        <dbReference type="Google" id="ProtNLM"/>
    </source>
</evidence>
<name>A0ABD1I749_SALDI</name>
<dbReference type="AlphaFoldDB" id="A0ABD1I749"/>
<dbReference type="Proteomes" id="UP001567538">
    <property type="component" value="Unassembled WGS sequence"/>
</dbReference>
<sequence>MDFCQRPQAAGSSGSLQLSSVEKVPETEEPNMRNMEKNPLPLEVNPAKKELKTLPPGLKYSYLDENETLPVIISSKLTKGQEERLLEVLKKNQKAIGWTLSDLVGLSPDLCMHHIRLKEGAKSHRDPKKKA</sequence>
<comment type="caution">
    <text evidence="2">The sequence shown here is derived from an EMBL/GenBank/DDBJ whole genome shotgun (WGS) entry which is preliminary data.</text>
</comment>
<feature type="compositionally biased region" description="Low complexity" evidence="1">
    <location>
        <begin position="8"/>
        <end position="20"/>
    </location>
</feature>
<protein>
    <recommendedName>
        <fullName evidence="4">Reverse transcriptase domain-containing protein</fullName>
    </recommendedName>
</protein>
<gene>
    <name evidence="2" type="ORF">AAHA92_06883</name>
</gene>
<evidence type="ECO:0000256" key="1">
    <source>
        <dbReference type="SAM" id="MobiDB-lite"/>
    </source>
</evidence>
<feature type="compositionally biased region" description="Basic and acidic residues" evidence="1">
    <location>
        <begin position="23"/>
        <end position="36"/>
    </location>
</feature>
<reference evidence="2 3" key="1">
    <citation type="submission" date="2024-06" db="EMBL/GenBank/DDBJ databases">
        <title>A chromosome level genome sequence of Diviner's sage (Salvia divinorum).</title>
        <authorList>
            <person name="Ford S.A."/>
            <person name="Ro D.-K."/>
            <person name="Ness R.W."/>
            <person name="Phillips M.A."/>
        </authorList>
    </citation>
    <scope>NUCLEOTIDE SEQUENCE [LARGE SCALE GENOMIC DNA]</scope>
    <source>
        <strain evidence="2">SAF-2024a</strain>
        <tissue evidence="2">Leaf</tissue>
    </source>
</reference>
<feature type="region of interest" description="Disordered" evidence="1">
    <location>
        <begin position="1"/>
        <end position="48"/>
    </location>
</feature>
<accession>A0ABD1I749</accession>
<evidence type="ECO:0000313" key="2">
    <source>
        <dbReference type="EMBL" id="KAL1564556.1"/>
    </source>
</evidence>
<keyword evidence="3" id="KW-1185">Reference proteome</keyword>